<evidence type="ECO:0000313" key="6">
    <source>
        <dbReference type="EMBL" id="CAD7287284.1"/>
    </source>
</evidence>
<evidence type="ECO:0000256" key="1">
    <source>
        <dbReference type="ARBA" id="ARBA00004370"/>
    </source>
</evidence>
<protein>
    <submittedName>
        <fullName evidence="6">Type 3 secretion system secretin</fullName>
    </submittedName>
</protein>
<feature type="domain" description="Type II/III secretion system secretin-like" evidence="5">
    <location>
        <begin position="223"/>
        <end position="377"/>
    </location>
</feature>
<evidence type="ECO:0000313" key="7">
    <source>
        <dbReference type="Proteomes" id="UP000789803"/>
    </source>
</evidence>
<evidence type="ECO:0000256" key="2">
    <source>
        <dbReference type="ARBA" id="ARBA00022729"/>
    </source>
</evidence>
<dbReference type="PANTHER" id="PTHR30332">
    <property type="entry name" value="PROBABLE GENERAL SECRETION PATHWAY PROTEIN D"/>
    <property type="match status" value="1"/>
</dbReference>
<gene>
    <name evidence="6" type="primary">sctC_2</name>
    <name evidence="6" type="ORF">LMG7974_00218</name>
</gene>
<keyword evidence="7" id="KW-1185">Reference proteome</keyword>
<dbReference type="Pfam" id="PF00263">
    <property type="entry name" value="Secretin"/>
    <property type="match status" value="1"/>
</dbReference>
<proteinExistence type="inferred from homology"/>
<dbReference type="InterPro" id="IPR004846">
    <property type="entry name" value="T2SS/T3SS_dom"/>
</dbReference>
<dbReference type="InterPro" id="IPR050810">
    <property type="entry name" value="Bact_Secretion_Sys_Channel"/>
</dbReference>
<dbReference type="Proteomes" id="UP000789803">
    <property type="component" value="Unassembled WGS sequence"/>
</dbReference>
<sequence>MMKKLLVFLLLNLCLTSLFSAKLYVNLLDFMMITSKTNNVRIVADESLDLSTYHFIYTDNNDKLSLDEFRHILLQKDLYLYQKDDIYIVSDKSRNISDLRSIKLDNVSSSKVLPIVNLFDLNATYEPHNNTLYFRSDEMTYNQVKSNIKNLDFIPEVANFKLVITESNLNDLKNKGTDLISVLKPLNHSDLSLYVNLLTSPYLSNSNIIKDKSSAYFGILNFLQQKEIIKIISSPFITAFNDTEVFFSSVNTIPYLTNQSQVTSSQSSTTSSYNYKDVGLKVKLKPVFLKGGIRLDLHLVIEDLLDNQGLTPTTSKKELKSSYFLQRGEILVLSGINKNNKRVINNGVPVLKDIWLLKYLFSAEKEVIDESILTLSIEVN</sequence>
<dbReference type="PANTHER" id="PTHR30332:SF24">
    <property type="entry name" value="SECRETIN GSPD-RELATED"/>
    <property type="match status" value="1"/>
</dbReference>
<comment type="similarity">
    <text evidence="4">Belongs to the bacterial secretin family.</text>
</comment>
<dbReference type="EMBL" id="CAJHOF010000002">
    <property type="protein sequence ID" value="CAD7287284.1"/>
    <property type="molecule type" value="Genomic_DNA"/>
</dbReference>
<comment type="caution">
    <text evidence="6">The sequence shown here is derived from an EMBL/GenBank/DDBJ whole genome shotgun (WGS) entry which is preliminary data.</text>
</comment>
<accession>A0ABN7K455</accession>
<keyword evidence="2" id="KW-0732">Signal</keyword>
<name>A0ABN7K455_9BACT</name>
<evidence type="ECO:0000256" key="4">
    <source>
        <dbReference type="RuleBase" id="RU004003"/>
    </source>
</evidence>
<evidence type="ECO:0000259" key="5">
    <source>
        <dbReference type="Pfam" id="PF00263"/>
    </source>
</evidence>
<comment type="subcellular location">
    <subcellularLocation>
        <location evidence="1">Membrane</location>
    </subcellularLocation>
</comment>
<keyword evidence="3" id="KW-0472">Membrane</keyword>
<evidence type="ECO:0000256" key="3">
    <source>
        <dbReference type="ARBA" id="ARBA00023136"/>
    </source>
</evidence>
<organism evidence="6 7">
    <name type="scientific">Campylobacter majalis</name>
    <dbReference type="NCBI Taxonomy" id="2790656"/>
    <lineage>
        <taxon>Bacteria</taxon>
        <taxon>Pseudomonadati</taxon>
        <taxon>Campylobacterota</taxon>
        <taxon>Epsilonproteobacteria</taxon>
        <taxon>Campylobacterales</taxon>
        <taxon>Campylobacteraceae</taxon>
        <taxon>Campylobacter</taxon>
    </lineage>
</organism>
<reference evidence="6 7" key="1">
    <citation type="submission" date="2020-11" db="EMBL/GenBank/DDBJ databases">
        <authorList>
            <person name="Peeters C."/>
        </authorList>
    </citation>
    <scope>NUCLEOTIDE SEQUENCE [LARGE SCALE GENOMIC DNA]</scope>
    <source>
        <strain evidence="6 7">LMG 7974</strain>
    </source>
</reference>